<keyword evidence="5" id="KW-0472">Membrane</keyword>
<protein>
    <submittedName>
        <fullName evidence="7">TetR/AcrR family transcriptional regulator</fullName>
    </submittedName>
</protein>
<dbReference type="Gene3D" id="1.10.357.10">
    <property type="entry name" value="Tetracycline Repressor, domain 2"/>
    <property type="match status" value="1"/>
</dbReference>
<organism evidence="7 8">
    <name type="scientific">Ktedonosporobacter rubrisoli</name>
    <dbReference type="NCBI Taxonomy" id="2509675"/>
    <lineage>
        <taxon>Bacteria</taxon>
        <taxon>Bacillati</taxon>
        <taxon>Chloroflexota</taxon>
        <taxon>Ktedonobacteria</taxon>
        <taxon>Ktedonobacterales</taxon>
        <taxon>Ktedonosporobacteraceae</taxon>
        <taxon>Ktedonosporobacter</taxon>
    </lineage>
</organism>
<dbReference type="EMBL" id="CP035758">
    <property type="protein sequence ID" value="QBD81945.1"/>
    <property type="molecule type" value="Genomic_DNA"/>
</dbReference>
<dbReference type="KEGG" id="kbs:EPA93_40600"/>
<dbReference type="PROSITE" id="PS50977">
    <property type="entry name" value="HTH_TETR_2"/>
    <property type="match status" value="1"/>
</dbReference>
<dbReference type="PANTHER" id="PTHR30055">
    <property type="entry name" value="HTH-TYPE TRANSCRIPTIONAL REGULATOR RUTR"/>
    <property type="match status" value="1"/>
</dbReference>
<gene>
    <name evidence="7" type="ORF">EPA93_40600</name>
</gene>
<dbReference type="GO" id="GO:0000976">
    <property type="term" value="F:transcription cis-regulatory region binding"/>
    <property type="evidence" value="ECO:0007669"/>
    <property type="project" value="TreeGrafter"/>
</dbReference>
<dbReference type="Proteomes" id="UP000290365">
    <property type="component" value="Chromosome"/>
</dbReference>
<feature type="transmembrane region" description="Helical" evidence="5">
    <location>
        <begin position="123"/>
        <end position="141"/>
    </location>
</feature>
<dbReference type="OrthoDB" id="9785164at2"/>
<dbReference type="AlphaFoldDB" id="A0A4P6K1T7"/>
<sequence>MTTKEIAREIDLTEGALYRHFDHKAEIFFALMAIHLPTFYEAFQVHQAGSATVNENLVALALATIQYYEQIVPLGASFMADTELLVQLRASIQPLGVGPQSIFEDVTTYIEKEQQLGRMRQQIPALTLAILLLGPCFQWVFNRRFLGADPFHKTEQQFAEELVQGLLAGAIPD</sequence>
<feature type="domain" description="HTH tetR-type" evidence="6">
    <location>
        <begin position="1"/>
        <end position="39"/>
    </location>
</feature>
<evidence type="ECO:0000256" key="1">
    <source>
        <dbReference type="ARBA" id="ARBA00023015"/>
    </source>
</evidence>
<evidence type="ECO:0000313" key="8">
    <source>
        <dbReference type="Proteomes" id="UP000290365"/>
    </source>
</evidence>
<keyword evidence="5" id="KW-1133">Transmembrane helix</keyword>
<evidence type="ECO:0000313" key="7">
    <source>
        <dbReference type="EMBL" id="QBD81945.1"/>
    </source>
</evidence>
<dbReference type="Gene3D" id="1.10.10.60">
    <property type="entry name" value="Homeodomain-like"/>
    <property type="match status" value="1"/>
</dbReference>
<name>A0A4P6K1T7_KTERU</name>
<dbReference type="InterPro" id="IPR050109">
    <property type="entry name" value="HTH-type_TetR-like_transc_reg"/>
</dbReference>
<dbReference type="GO" id="GO:0003700">
    <property type="term" value="F:DNA-binding transcription factor activity"/>
    <property type="evidence" value="ECO:0007669"/>
    <property type="project" value="TreeGrafter"/>
</dbReference>
<evidence type="ECO:0000256" key="5">
    <source>
        <dbReference type="SAM" id="Phobius"/>
    </source>
</evidence>
<dbReference type="InterPro" id="IPR001647">
    <property type="entry name" value="HTH_TetR"/>
</dbReference>
<evidence type="ECO:0000256" key="2">
    <source>
        <dbReference type="ARBA" id="ARBA00023125"/>
    </source>
</evidence>
<dbReference type="SUPFAM" id="SSF46689">
    <property type="entry name" value="Homeodomain-like"/>
    <property type="match status" value="1"/>
</dbReference>
<feature type="DNA-binding region" description="H-T-H motif" evidence="4">
    <location>
        <begin position="2"/>
        <end position="21"/>
    </location>
</feature>
<proteinExistence type="predicted"/>
<evidence type="ECO:0000256" key="3">
    <source>
        <dbReference type="ARBA" id="ARBA00023163"/>
    </source>
</evidence>
<accession>A0A4P6K1T7</accession>
<dbReference type="InterPro" id="IPR009057">
    <property type="entry name" value="Homeodomain-like_sf"/>
</dbReference>
<reference evidence="7 8" key="1">
    <citation type="submission" date="2019-01" db="EMBL/GenBank/DDBJ databases">
        <title>Ktedonosporobacter rubrisoli SCAWS-G2.</title>
        <authorList>
            <person name="Huang Y."/>
            <person name="Yan B."/>
        </authorList>
    </citation>
    <scope>NUCLEOTIDE SEQUENCE [LARGE SCALE GENOMIC DNA]</scope>
    <source>
        <strain evidence="7 8">SCAWS-G2</strain>
    </source>
</reference>
<keyword evidence="1" id="KW-0805">Transcription regulation</keyword>
<evidence type="ECO:0000259" key="6">
    <source>
        <dbReference type="PROSITE" id="PS50977"/>
    </source>
</evidence>
<keyword evidence="3" id="KW-0804">Transcription</keyword>
<evidence type="ECO:0000256" key="4">
    <source>
        <dbReference type="PROSITE-ProRule" id="PRU00335"/>
    </source>
</evidence>
<keyword evidence="5" id="KW-0812">Transmembrane</keyword>
<dbReference type="Pfam" id="PF00440">
    <property type="entry name" value="TetR_N"/>
    <property type="match status" value="1"/>
</dbReference>
<dbReference type="RefSeq" id="WP_129893006.1">
    <property type="nucleotide sequence ID" value="NZ_CP035758.1"/>
</dbReference>
<keyword evidence="8" id="KW-1185">Reference proteome</keyword>
<dbReference type="PANTHER" id="PTHR30055:SF234">
    <property type="entry name" value="HTH-TYPE TRANSCRIPTIONAL REGULATOR BETI"/>
    <property type="match status" value="1"/>
</dbReference>
<keyword evidence="2 4" id="KW-0238">DNA-binding</keyword>